<dbReference type="PIRSF" id="PIRSF000521">
    <property type="entry name" value="Transaminase_4ab_Lys_Orn"/>
    <property type="match status" value="1"/>
</dbReference>
<reference evidence="5 6" key="1">
    <citation type="submission" date="2018-01" db="EMBL/GenBank/DDBJ databases">
        <title>The whole genome sequencing and assembly of Paenibacillus chitinolyticus KCCM 41400 strain.</title>
        <authorList>
            <person name="Kim J.-Y."/>
            <person name="Park M.-K."/>
            <person name="Lee Y.-J."/>
            <person name="Yi H."/>
            <person name="Bahn Y.-S."/>
            <person name="Kim J.F."/>
            <person name="Lee D.-W."/>
        </authorList>
    </citation>
    <scope>NUCLEOTIDE SEQUENCE [LARGE SCALE GENOMIC DNA]</scope>
    <source>
        <strain evidence="5 6">KCCM 41400</strain>
    </source>
</reference>
<dbReference type="OrthoDB" id="9807885at2"/>
<dbReference type="Pfam" id="PF00202">
    <property type="entry name" value="Aminotran_3"/>
    <property type="match status" value="1"/>
</dbReference>
<gene>
    <name evidence="4" type="ORF">M5X16_07365</name>
    <name evidence="5" type="ORF">PC41400_06590</name>
</gene>
<dbReference type="GO" id="GO:0030170">
    <property type="term" value="F:pyridoxal phosphate binding"/>
    <property type="evidence" value="ECO:0007669"/>
    <property type="project" value="InterPro"/>
</dbReference>
<dbReference type="InterPro" id="IPR015421">
    <property type="entry name" value="PyrdxlP-dep_Trfase_major"/>
</dbReference>
<dbReference type="PANTHER" id="PTHR43094:SF1">
    <property type="entry name" value="AMINOTRANSFERASE CLASS-III"/>
    <property type="match status" value="1"/>
</dbReference>
<evidence type="ECO:0000313" key="7">
    <source>
        <dbReference type="Proteomes" id="UP001527202"/>
    </source>
</evidence>
<dbReference type="Proteomes" id="UP001527202">
    <property type="component" value="Unassembled WGS sequence"/>
</dbReference>
<dbReference type="RefSeq" id="WP_042229570.1">
    <property type="nucleotide sequence ID" value="NZ_CP026520.1"/>
</dbReference>
<proteinExistence type="inferred from homology"/>
<evidence type="ECO:0000313" key="5">
    <source>
        <dbReference type="EMBL" id="QAV17347.1"/>
    </source>
</evidence>
<dbReference type="InterPro" id="IPR015422">
    <property type="entry name" value="PyrdxlP-dep_Trfase_small"/>
</dbReference>
<dbReference type="CDD" id="cd00610">
    <property type="entry name" value="OAT_like"/>
    <property type="match status" value="1"/>
</dbReference>
<dbReference type="Gene3D" id="3.40.640.10">
    <property type="entry name" value="Type I PLP-dependent aspartate aminotransferase-like (Major domain)"/>
    <property type="match status" value="1"/>
</dbReference>
<dbReference type="GeneID" id="95374486"/>
<dbReference type="Gene3D" id="3.90.1150.10">
    <property type="entry name" value="Aspartate Aminotransferase, domain 1"/>
    <property type="match status" value="1"/>
</dbReference>
<comment type="similarity">
    <text evidence="1 3">Belongs to the class-III pyridoxal-phosphate-dependent aminotransferase family.</text>
</comment>
<name>A0A410WSX3_9BACL</name>
<dbReference type="Proteomes" id="UP000288943">
    <property type="component" value="Chromosome"/>
</dbReference>
<evidence type="ECO:0000313" key="6">
    <source>
        <dbReference type="Proteomes" id="UP000288943"/>
    </source>
</evidence>
<protein>
    <submittedName>
        <fullName evidence="4">Aminotransferase class III-fold pyridoxal phosphate-dependent enzyme</fullName>
    </submittedName>
    <submittedName>
        <fullName evidence="5">Aspartate aminotransferase family protein</fullName>
    </submittedName>
</protein>
<dbReference type="PANTHER" id="PTHR43094">
    <property type="entry name" value="AMINOTRANSFERASE"/>
    <property type="match status" value="1"/>
</dbReference>
<dbReference type="InterPro" id="IPR015424">
    <property type="entry name" value="PyrdxlP-dep_Trfase"/>
</dbReference>
<dbReference type="KEGG" id="pchi:PC41400_06590"/>
<dbReference type="AlphaFoldDB" id="A0A410WSX3"/>
<dbReference type="SUPFAM" id="SSF53383">
    <property type="entry name" value="PLP-dependent transferases"/>
    <property type="match status" value="1"/>
</dbReference>
<keyword evidence="5" id="KW-0032">Aminotransferase</keyword>
<evidence type="ECO:0000313" key="4">
    <source>
        <dbReference type="EMBL" id="MCY9595585.1"/>
    </source>
</evidence>
<organism evidence="5 6">
    <name type="scientific">Paenibacillus chitinolyticus</name>
    <dbReference type="NCBI Taxonomy" id="79263"/>
    <lineage>
        <taxon>Bacteria</taxon>
        <taxon>Bacillati</taxon>
        <taxon>Bacillota</taxon>
        <taxon>Bacilli</taxon>
        <taxon>Bacillales</taxon>
        <taxon>Paenibacillaceae</taxon>
        <taxon>Paenibacillus</taxon>
    </lineage>
</organism>
<dbReference type="InterPro" id="IPR005814">
    <property type="entry name" value="Aminotrans_3"/>
</dbReference>
<dbReference type="EMBL" id="CP026520">
    <property type="protein sequence ID" value="QAV17347.1"/>
    <property type="molecule type" value="Genomic_DNA"/>
</dbReference>
<keyword evidence="2 3" id="KW-0663">Pyridoxal phosphate</keyword>
<dbReference type="GO" id="GO:0008483">
    <property type="term" value="F:transaminase activity"/>
    <property type="evidence" value="ECO:0007669"/>
    <property type="project" value="UniProtKB-KW"/>
</dbReference>
<accession>A0A410WSX3</accession>
<evidence type="ECO:0000256" key="1">
    <source>
        <dbReference type="ARBA" id="ARBA00008954"/>
    </source>
</evidence>
<sequence length="441" mass="47855">MHKSYPVVHPFTWMPPSGTLTTDTWLGQVTCLERGDGSWVYDTQGKAYLYTTTAVPTVGLSNWRVIQAMKEQMERLSFASTCAQTHGLVEPLADKLLRLCGSRYAKVFFTNDGSGAVETAMRLIRQHFISRGEAKRDKFISFDGSFHGTTYGSGSVTHLGIREMFGRGLEDCLCAPAPNLYRPPGGVSSPEGAADFCLKELERLIEEAGPETIAAVLVEPIQAVNGVVLMPESFFSQVRTLTRQYGIAVISDEVTTGLGRTGHWSLSEKYGLEPDVLAVSKGLTGGYFPMGAVLMSGELDDSLFGSGGILLHGSTQCGHPVGCAAALEVLEIIERDGLPDHAAVRGQGILDDFADALADHPHVGDIRGMGLMLALEFVKDKATKEPVDFEWGRRLSGHLHDEGILGNYFNGILLMYPPLNVSGEECDFLVHGVTRALRRMG</sequence>
<keyword evidence="7" id="KW-1185">Reference proteome</keyword>
<reference evidence="4 7" key="2">
    <citation type="submission" date="2022-05" db="EMBL/GenBank/DDBJ databases">
        <title>Genome Sequencing of Bee-Associated Microbes.</title>
        <authorList>
            <person name="Dunlap C."/>
        </authorList>
    </citation>
    <scope>NUCLEOTIDE SEQUENCE [LARGE SCALE GENOMIC DNA]</scope>
    <source>
        <strain evidence="4 7">NRRL B-23120</strain>
    </source>
</reference>
<dbReference type="InterPro" id="IPR049704">
    <property type="entry name" value="Aminotrans_3_PPA_site"/>
</dbReference>
<evidence type="ECO:0000256" key="3">
    <source>
        <dbReference type="RuleBase" id="RU003560"/>
    </source>
</evidence>
<dbReference type="EMBL" id="JAMDMJ010000008">
    <property type="protein sequence ID" value="MCY9595585.1"/>
    <property type="molecule type" value="Genomic_DNA"/>
</dbReference>
<keyword evidence="5" id="KW-0808">Transferase</keyword>
<dbReference type="PROSITE" id="PS00600">
    <property type="entry name" value="AA_TRANSFER_CLASS_3"/>
    <property type="match status" value="1"/>
</dbReference>
<evidence type="ECO:0000256" key="2">
    <source>
        <dbReference type="ARBA" id="ARBA00022898"/>
    </source>
</evidence>